<dbReference type="Proteomes" id="UP000308600">
    <property type="component" value="Unassembled WGS sequence"/>
</dbReference>
<sequence>MRLPILPGSLHLLLSSLLWPEPHRQSTSSLLSPTVADIQPPSDATPAALTFHLRHLHAITDSGRNVFTDVALEHRAADDLGVEEPQTRFRGSRKEDWRLVANGHQNTEFGFTIPTTRLNTHKPSSFTAFQATRALIANGTRRPDHWARHHVDSNAQADKDADFSRFGWELDEIDAPRVEKRQTLVQLAKMTFDSFYEGSEGHQDWYELDEFWKKNLPFGWSPERGLRGQIFVASDNSTVVIAFKGTSAPWIVGGEGGPTQVEDKLNNNLLFSCCCARIGPTWSPVCGCWKGDNKCDNECLERALVEEKLFYPIGMRLYNKVSYMYPDANIWLTGHSLGGSLASLLGVTFGAPTVTFEAPGDKLAARRLHLPTPPSTQHIIQVYHTGDPVPVGACTGVFSLCAIGGYAIETKCHLGEVIKYDTVQRKGWSVSIRNHPIQILIDSVLNEEWDPTGEREVPVPEAEQDCLECNEWVFEGA</sequence>
<reference evidence="1 2" key="1">
    <citation type="journal article" date="2019" name="Nat. Ecol. Evol.">
        <title>Megaphylogeny resolves global patterns of mushroom evolution.</title>
        <authorList>
            <person name="Varga T."/>
            <person name="Krizsan K."/>
            <person name="Foldi C."/>
            <person name="Dima B."/>
            <person name="Sanchez-Garcia M."/>
            <person name="Sanchez-Ramirez S."/>
            <person name="Szollosi G.J."/>
            <person name="Szarkandi J.G."/>
            <person name="Papp V."/>
            <person name="Albert L."/>
            <person name="Andreopoulos W."/>
            <person name="Angelini C."/>
            <person name="Antonin V."/>
            <person name="Barry K.W."/>
            <person name="Bougher N.L."/>
            <person name="Buchanan P."/>
            <person name="Buyck B."/>
            <person name="Bense V."/>
            <person name="Catcheside P."/>
            <person name="Chovatia M."/>
            <person name="Cooper J."/>
            <person name="Damon W."/>
            <person name="Desjardin D."/>
            <person name="Finy P."/>
            <person name="Geml J."/>
            <person name="Haridas S."/>
            <person name="Hughes K."/>
            <person name="Justo A."/>
            <person name="Karasinski D."/>
            <person name="Kautmanova I."/>
            <person name="Kiss B."/>
            <person name="Kocsube S."/>
            <person name="Kotiranta H."/>
            <person name="LaButti K.M."/>
            <person name="Lechner B.E."/>
            <person name="Liimatainen K."/>
            <person name="Lipzen A."/>
            <person name="Lukacs Z."/>
            <person name="Mihaltcheva S."/>
            <person name="Morgado L.N."/>
            <person name="Niskanen T."/>
            <person name="Noordeloos M.E."/>
            <person name="Ohm R.A."/>
            <person name="Ortiz-Santana B."/>
            <person name="Ovrebo C."/>
            <person name="Racz N."/>
            <person name="Riley R."/>
            <person name="Savchenko A."/>
            <person name="Shiryaev A."/>
            <person name="Soop K."/>
            <person name="Spirin V."/>
            <person name="Szebenyi C."/>
            <person name="Tomsovsky M."/>
            <person name="Tulloss R.E."/>
            <person name="Uehling J."/>
            <person name="Grigoriev I.V."/>
            <person name="Vagvolgyi C."/>
            <person name="Papp T."/>
            <person name="Martin F.M."/>
            <person name="Miettinen O."/>
            <person name="Hibbett D.S."/>
            <person name="Nagy L.G."/>
        </authorList>
    </citation>
    <scope>NUCLEOTIDE SEQUENCE [LARGE SCALE GENOMIC DNA]</scope>
    <source>
        <strain evidence="1 2">NL-1719</strain>
    </source>
</reference>
<gene>
    <name evidence="1" type="ORF">BDN72DRAFT_872385</name>
</gene>
<protein>
    <submittedName>
        <fullName evidence="1">Alpha/beta-hydrolase</fullName>
    </submittedName>
</protein>
<name>A0ACD3ACR7_9AGAR</name>
<proteinExistence type="predicted"/>
<accession>A0ACD3ACR7</accession>
<keyword evidence="2" id="KW-1185">Reference proteome</keyword>
<evidence type="ECO:0000313" key="1">
    <source>
        <dbReference type="EMBL" id="TFK63109.1"/>
    </source>
</evidence>
<dbReference type="EMBL" id="ML208539">
    <property type="protein sequence ID" value="TFK63109.1"/>
    <property type="molecule type" value="Genomic_DNA"/>
</dbReference>
<evidence type="ECO:0000313" key="2">
    <source>
        <dbReference type="Proteomes" id="UP000308600"/>
    </source>
</evidence>
<organism evidence="1 2">
    <name type="scientific">Pluteus cervinus</name>
    <dbReference type="NCBI Taxonomy" id="181527"/>
    <lineage>
        <taxon>Eukaryota</taxon>
        <taxon>Fungi</taxon>
        <taxon>Dikarya</taxon>
        <taxon>Basidiomycota</taxon>
        <taxon>Agaricomycotina</taxon>
        <taxon>Agaricomycetes</taxon>
        <taxon>Agaricomycetidae</taxon>
        <taxon>Agaricales</taxon>
        <taxon>Pluteineae</taxon>
        <taxon>Pluteaceae</taxon>
        <taxon>Pluteus</taxon>
    </lineage>
</organism>